<dbReference type="PANTHER" id="PTHR12215">
    <property type="entry name" value="PHOSPHOPANTETHEINE TRANSFERASE"/>
    <property type="match status" value="1"/>
</dbReference>
<proteinExistence type="inferred from homology"/>
<feature type="domain" description="4'-phosphopantetheinyl transferase" evidence="3">
    <location>
        <begin position="81"/>
        <end position="143"/>
    </location>
</feature>
<dbReference type="AlphaFoldDB" id="A0A4S3KTJ1"/>
<evidence type="ECO:0000259" key="3">
    <source>
        <dbReference type="Pfam" id="PF01648"/>
    </source>
</evidence>
<accession>A0A4S3KTJ1</accession>
<dbReference type="OrthoDB" id="9808281at2"/>
<evidence type="ECO:0000313" key="5">
    <source>
        <dbReference type="Proteomes" id="UP000307749"/>
    </source>
</evidence>
<keyword evidence="2" id="KW-0808">Transferase</keyword>
<gene>
    <name evidence="4" type="ORF">B1806_01695</name>
</gene>
<organism evidence="4 5">
    <name type="scientific">Metallibacterium scheffleri</name>
    <dbReference type="NCBI Taxonomy" id="993689"/>
    <lineage>
        <taxon>Bacteria</taxon>
        <taxon>Pseudomonadati</taxon>
        <taxon>Pseudomonadota</taxon>
        <taxon>Gammaproteobacteria</taxon>
        <taxon>Lysobacterales</taxon>
        <taxon>Rhodanobacteraceae</taxon>
        <taxon>Metallibacterium</taxon>
    </lineage>
</organism>
<dbReference type="Gene3D" id="3.90.470.20">
    <property type="entry name" value="4'-phosphopantetheinyl transferase domain"/>
    <property type="match status" value="1"/>
</dbReference>
<dbReference type="InterPro" id="IPR050559">
    <property type="entry name" value="P-Pant_transferase_sf"/>
</dbReference>
<dbReference type="GO" id="GO:0005829">
    <property type="term" value="C:cytosol"/>
    <property type="evidence" value="ECO:0007669"/>
    <property type="project" value="TreeGrafter"/>
</dbReference>
<keyword evidence="5" id="KW-1185">Reference proteome</keyword>
<sequence>MSAMLGSHSTIDCWLARWPTRDGWDWVRATLGSALAVDAAALSIVRDEQGKPHFTGALREWHFSLSHSGGRALLALAQDQPVGVDLESPRPRRRLLDLAQRFFTAAETSALRGLPEEERLHAFYALWTAKEAVLKAAGVGIGYGLAKAGMAWRGPDWVVDQFADALAPAAAWQLQRLDLPAALLGHLAWRGPQRLVQLIDTTC</sequence>
<evidence type="ECO:0000313" key="4">
    <source>
        <dbReference type="EMBL" id="THD11818.1"/>
    </source>
</evidence>
<dbReference type="EMBL" id="MWQO01000006">
    <property type="protein sequence ID" value="THD11818.1"/>
    <property type="molecule type" value="Genomic_DNA"/>
</dbReference>
<evidence type="ECO:0000256" key="1">
    <source>
        <dbReference type="ARBA" id="ARBA00010990"/>
    </source>
</evidence>
<dbReference type="Proteomes" id="UP000307749">
    <property type="component" value="Unassembled WGS sequence"/>
</dbReference>
<dbReference type="InterPro" id="IPR037143">
    <property type="entry name" value="4-PPantetheinyl_Trfase_dom_sf"/>
</dbReference>
<evidence type="ECO:0000256" key="2">
    <source>
        <dbReference type="ARBA" id="ARBA00022679"/>
    </source>
</evidence>
<dbReference type="Pfam" id="PF01648">
    <property type="entry name" value="ACPS"/>
    <property type="match status" value="1"/>
</dbReference>
<protein>
    <recommendedName>
        <fullName evidence="3">4'-phosphopantetheinyl transferase domain-containing protein</fullName>
    </recommendedName>
</protein>
<dbReference type="InterPro" id="IPR008278">
    <property type="entry name" value="4-PPantetheinyl_Trfase_dom"/>
</dbReference>
<dbReference type="GO" id="GO:0019878">
    <property type="term" value="P:lysine biosynthetic process via aminoadipic acid"/>
    <property type="evidence" value="ECO:0007669"/>
    <property type="project" value="TreeGrafter"/>
</dbReference>
<dbReference type="PANTHER" id="PTHR12215:SF10">
    <property type="entry name" value="L-AMINOADIPATE-SEMIALDEHYDE DEHYDROGENASE-PHOSPHOPANTETHEINYL TRANSFERASE"/>
    <property type="match status" value="1"/>
</dbReference>
<dbReference type="STRING" id="993689.GCA_002077135_00786"/>
<comment type="similarity">
    <text evidence="1">Belongs to the P-Pant transferase superfamily. Gsp/Sfp/HetI/AcpT family.</text>
</comment>
<dbReference type="SUPFAM" id="SSF56214">
    <property type="entry name" value="4'-phosphopantetheinyl transferase"/>
    <property type="match status" value="2"/>
</dbReference>
<dbReference type="GO" id="GO:0008897">
    <property type="term" value="F:holo-[acyl-carrier-protein] synthase activity"/>
    <property type="evidence" value="ECO:0007669"/>
    <property type="project" value="InterPro"/>
</dbReference>
<dbReference type="RefSeq" id="WP_081126168.1">
    <property type="nucleotide sequence ID" value="NZ_LDOS01000001.1"/>
</dbReference>
<reference evidence="4 5" key="1">
    <citation type="submission" date="2017-02" db="EMBL/GenBank/DDBJ databases">
        <title>Whole genome sequencing of Metallibacterium scheffleri DSM 24874 (T).</title>
        <authorList>
            <person name="Kumar S."/>
            <person name="Patil P."/>
            <person name="Patil P.B."/>
        </authorList>
    </citation>
    <scope>NUCLEOTIDE SEQUENCE [LARGE SCALE GENOMIC DNA]</scope>
    <source>
        <strain evidence="4 5">DSM 24874</strain>
    </source>
</reference>
<dbReference type="GO" id="GO:0000287">
    <property type="term" value="F:magnesium ion binding"/>
    <property type="evidence" value="ECO:0007669"/>
    <property type="project" value="InterPro"/>
</dbReference>
<comment type="caution">
    <text evidence="4">The sequence shown here is derived from an EMBL/GenBank/DDBJ whole genome shotgun (WGS) entry which is preliminary data.</text>
</comment>
<name>A0A4S3KTJ1_9GAMM</name>